<evidence type="ECO:0000256" key="7">
    <source>
        <dbReference type="RuleBase" id="RU365090"/>
    </source>
</evidence>
<dbReference type="InterPro" id="IPR036425">
    <property type="entry name" value="MoaB/Mog-like_dom_sf"/>
</dbReference>
<keyword evidence="7" id="KW-0479">Metal-binding</keyword>
<comment type="catalytic activity">
    <reaction evidence="6">
        <text>adenylyl-molybdopterin + molybdate = Mo-molybdopterin + AMP + H(+)</text>
        <dbReference type="Rhea" id="RHEA:35047"/>
        <dbReference type="ChEBI" id="CHEBI:15378"/>
        <dbReference type="ChEBI" id="CHEBI:36264"/>
        <dbReference type="ChEBI" id="CHEBI:62727"/>
        <dbReference type="ChEBI" id="CHEBI:71302"/>
        <dbReference type="ChEBI" id="CHEBI:456215"/>
        <dbReference type="EC" id="2.10.1.1"/>
    </reaction>
</comment>
<keyword evidence="5 7" id="KW-0501">Molybdenum cofactor biosynthesis</keyword>
<dbReference type="Proteomes" id="UP001239083">
    <property type="component" value="Unassembled WGS sequence"/>
</dbReference>
<evidence type="ECO:0000313" key="9">
    <source>
        <dbReference type="EMBL" id="MDQ0892639.1"/>
    </source>
</evidence>
<accession>A0ABU0R3H5</accession>
<evidence type="ECO:0000256" key="3">
    <source>
        <dbReference type="ARBA" id="ARBA00010763"/>
    </source>
</evidence>
<dbReference type="SUPFAM" id="SSF53218">
    <property type="entry name" value="Molybdenum cofactor biosynthesis proteins"/>
    <property type="match status" value="1"/>
</dbReference>
<comment type="caution">
    <text evidence="9">The sequence shown here is derived from an EMBL/GenBank/DDBJ whole genome shotgun (WGS) entry which is preliminary data.</text>
</comment>
<dbReference type="InterPro" id="IPR005110">
    <property type="entry name" value="MoeA_linker/N"/>
</dbReference>
<feature type="domain" description="MoaB/Mog" evidence="8">
    <location>
        <begin position="181"/>
        <end position="317"/>
    </location>
</feature>
<dbReference type="RefSeq" id="WP_307038626.1">
    <property type="nucleotide sequence ID" value="NZ_JAUSYY010000001.1"/>
</dbReference>
<keyword evidence="10" id="KW-1185">Reference proteome</keyword>
<evidence type="ECO:0000256" key="4">
    <source>
        <dbReference type="ARBA" id="ARBA00022505"/>
    </source>
</evidence>
<comment type="function">
    <text evidence="1 7">Catalyzes the insertion of molybdate into adenylated molybdopterin with the concomitant release of AMP.</text>
</comment>
<evidence type="ECO:0000256" key="6">
    <source>
        <dbReference type="ARBA" id="ARBA00047317"/>
    </source>
</evidence>
<dbReference type="EMBL" id="JAUSYY010000001">
    <property type="protein sequence ID" value="MDQ0892639.1"/>
    <property type="molecule type" value="Genomic_DNA"/>
</dbReference>
<dbReference type="InterPro" id="IPR036135">
    <property type="entry name" value="MoeA_linker/N_sf"/>
</dbReference>
<dbReference type="Gene3D" id="2.170.190.11">
    <property type="entry name" value="Molybdopterin biosynthesis moea protein, domain 3"/>
    <property type="match status" value="1"/>
</dbReference>
<dbReference type="InterPro" id="IPR038987">
    <property type="entry name" value="MoeA-like"/>
</dbReference>
<organism evidence="9 10">
    <name type="scientific">Agromyces ramosus</name>
    <dbReference type="NCBI Taxonomy" id="33879"/>
    <lineage>
        <taxon>Bacteria</taxon>
        <taxon>Bacillati</taxon>
        <taxon>Actinomycetota</taxon>
        <taxon>Actinomycetes</taxon>
        <taxon>Micrococcales</taxon>
        <taxon>Microbacteriaceae</taxon>
        <taxon>Agromyces</taxon>
    </lineage>
</organism>
<evidence type="ECO:0000259" key="8">
    <source>
        <dbReference type="SMART" id="SM00852"/>
    </source>
</evidence>
<evidence type="ECO:0000256" key="2">
    <source>
        <dbReference type="ARBA" id="ARBA00005046"/>
    </source>
</evidence>
<dbReference type="Gene3D" id="3.40.980.10">
    <property type="entry name" value="MoaB/Mog-like domain"/>
    <property type="match status" value="1"/>
</dbReference>
<dbReference type="Pfam" id="PF03453">
    <property type="entry name" value="MoeA_N"/>
    <property type="match status" value="1"/>
</dbReference>
<dbReference type="SMART" id="SM00852">
    <property type="entry name" value="MoCF_biosynth"/>
    <property type="match status" value="1"/>
</dbReference>
<dbReference type="Pfam" id="PF03454">
    <property type="entry name" value="MoeA_C"/>
    <property type="match status" value="1"/>
</dbReference>
<keyword evidence="7 9" id="KW-0808">Transferase</keyword>
<dbReference type="PANTHER" id="PTHR10192">
    <property type="entry name" value="MOLYBDOPTERIN BIOSYNTHESIS PROTEIN"/>
    <property type="match status" value="1"/>
</dbReference>
<dbReference type="InterPro" id="IPR001453">
    <property type="entry name" value="MoaB/Mog_dom"/>
</dbReference>
<sequence length="406" mass="40870">MSDAAPSWRAARRLAWRVGGLAPTTARIVELADADGLMLARAVRALVDLPTADASAMDGWAVAGGGPWAIGATIRIGSAPGAPLRPGRARAITTGGAVPPGTTAIVRQEHATILDGPRGLLAMRDGRPVPERGADLRRRGEELGAGTLLAEAGRRVHPALIALAAAAGVDTVEVTAAADVDVVVTGDEVIDRGVPQPGRVRDAFGPALPSLLRRLGAGDVRARRGADEADRLAEAIATTSAQLIVTTGGTAAGRSDHVQRAVRSGGGELVVAGVAMRPGHPVLFGRTGAGVPILGLPGNPLAAFACLLSFAPPLLEGMAGVPMSEPAPSADAGVTRDARRTLLRPVRLVDGVPELTGRDGSAMLMGLAGSDGFVVVPPDGVPLLLPMPGADGAAQPVSLVASSLSA</sequence>
<dbReference type="CDD" id="cd00887">
    <property type="entry name" value="MoeA"/>
    <property type="match status" value="1"/>
</dbReference>
<comment type="cofactor">
    <cofactor evidence="7">
        <name>Mg(2+)</name>
        <dbReference type="ChEBI" id="CHEBI:18420"/>
    </cofactor>
</comment>
<dbReference type="SUPFAM" id="SSF63882">
    <property type="entry name" value="MoeA N-terminal region -like"/>
    <property type="match status" value="1"/>
</dbReference>
<keyword evidence="7" id="KW-0460">Magnesium</keyword>
<dbReference type="EC" id="2.10.1.1" evidence="7"/>
<evidence type="ECO:0000256" key="1">
    <source>
        <dbReference type="ARBA" id="ARBA00002901"/>
    </source>
</evidence>
<comment type="similarity">
    <text evidence="3 7">Belongs to the MoeA family.</text>
</comment>
<dbReference type="InterPro" id="IPR036688">
    <property type="entry name" value="MoeA_C_domain_IV_sf"/>
</dbReference>
<proteinExistence type="inferred from homology"/>
<reference evidence="9 10" key="1">
    <citation type="submission" date="2023-07" db="EMBL/GenBank/DDBJ databases">
        <title>Comparative genomics of wheat-associated soil bacteria to identify genetic determinants of phenazine resistance.</title>
        <authorList>
            <person name="Mouncey N."/>
        </authorList>
    </citation>
    <scope>NUCLEOTIDE SEQUENCE [LARGE SCALE GENOMIC DNA]</scope>
    <source>
        <strain evidence="9 10">V3I3</strain>
    </source>
</reference>
<name>A0ABU0R3H5_9MICO</name>
<dbReference type="GO" id="GO:0061599">
    <property type="term" value="F:molybdopterin molybdotransferase activity"/>
    <property type="evidence" value="ECO:0007669"/>
    <property type="project" value="UniProtKB-EC"/>
</dbReference>
<dbReference type="InterPro" id="IPR005111">
    <property type="entry name" value="MoeA_C_domain_IV"/>
</dbReference>
<dbReference type="Gene3D" id="2.40.340.10">
    <property type="entry name" value="MoeA, C-terminal, domain IV"/>
    <property type="match status" value="1"/>
</dbReference>
<protein>
    <recommendedName>
        <fullName evidence="7">Molybdopterin molybdenumtransferase</fullName>
        <ecNumber evidence="7">2.10.1.1</ecNumber>
    </recommendedName>
</protein>
<evidence type="ECO:0000313" key="10">
    <source>
        <dbReference type="Proteomes" id="UP001239083"/>
    </source>
</evidence>
<gene>
    <name evidence="9" type="ORF">QFZ26_000194</name>
</gene>
<comment type="pathway">
    <text evidence="2 7">Cofactor biosynthesis; molybdopterin biosynthesis.</text>
</comment>
<evidence type="ECO:0000256" key="5">
    <source>
        <dbReference type="ARBA" id="ARBA00023150"/>
    </source>
</evidence>
<dbReference type="Gene3D" id="3.90.105.10">
    <property type="entry name" value="Molybdopterin biosynthesis moea protein, domain 2"/>
    <property type="match status" value="1"/>
</dbReference>
<dbReference type="PANTHER" id="PTHR10192:SF5">
    <property type="entry name" value="GEPHYRIN"/>
    <property type="match status" value="1"/>
</dbReference>
<keyword evidence="4 7" id="KW-0500">Molybdenum</keyword>
<dbReference type="Pfam" id="PF00994">
    <property type="entry name" value="MoCF_biosynth"/>
    <property type="match status" value="1"/>
</dbReference>
<dbReference type="SUPFAM" id="SSF63867">
    <property type="entry name" value="MoeA C-terminal domain-like"/>
    <property type="match status" value="1"/>
</dbReference>